<keyword evidence="13" id="KW-1185">Reference proteome</keyword>
<evidence type="ECO:0000256" key="6">
    <source>
        <dbReference type="ARBA" id="ARBA00023170"/>
    </source>
</evidence>
<dbReference type="AlphaFoldDB" id="A0AAD5Q686"/>
<dbReference type="GO" id="GO:0038039">
    <property type="term" value="C:G protein-coupled receptor heterodimeric complex"/>
    <property type="evidence" value="ECO:0007669"/>
    <property type="project" value="TreeGrafter"/>
</dbReference>
<evidence type="ECO:0000313" key="13">
    <source>
        <dbReference type="Proteomes" id="UP001209570"/>
    </source>
</evidence>
<dbReference type="CDD" id="cd15047">
    <property type="entry name" value="7tmC_GABA-B-like"/>
    <property type="match status" value="1"/>
</dbReference>
<dbReference type="Proteomes" id="UP001209570">
    <property type="component" value="Unassembled WGS sequence"/>
</dbReference>
<dbReference type="InterPro" id="IPR002455">
    <property type="entry name" value="GPCR3_GABA-B"/>
</dbReference>
<evidence type="ECO:0000313" key="12">
    <source>
        <dbReference type="EMBL" id="KAJ0399519.1"/>
    </source>
</evidence>
<protein>
    <recommendedName>
        <fullName evidence="11">G-protein coupled receptors family 3 profile domain-containing protein</fullName>
    </recommendedName>
</protein>
<evidence type="ECO:0000256" key="4">
    <source>
        <dbReference type="ARBA" id="ARBA00023040"/>
    </source>
</evidence>
<keyword evidence="3 10" id="KW-1133">Transmembrane helix</keyword>
<dbReference type="PRINTS" id="PR00248">
    <property type="entry name" value="GPCRMGR"/>
</dbReference>
<evidence type="ECO:0000256" key="5">
    <source>
        <dbReference type="ARBA" id="ARBA00023136"/>
    </source>
</evidence>
<dbReference type="InterPro" id="IPR000337">
    <property type="entry name" value="GPCR_3"/>
</dbReference>
<keyword evidence="4" id="KW-0297">G-protein coupled receptor</keyword>
<feature type="transmembrane region" description="Helical" evidence="10">
    <location>
        <begin position="322"/>
        <end position="343"/>
    </location>
</feature>
<feature type="transmembrane region" description="Helical" evidence="10">
    <location>
        <begin position="394"/>
        <end position="416"/>
    </location>
</feature>
<keyword evidence="2 10" id="KW-0812">Transmembrane</keyword>
<keyword evidence="8" id="KW-0807">Transducer</keyword>
<feature type="transmembrane region" description="Helical" evidence="10">
    <location>
        <begin position="480"/>
        <end position="502"/>
    </location>
</feature>
<reference evidence="12" key="1">
    <citation type="submission" date="2021-12" db="EMBL/GenBank/DDBJ databases">
        <title>Prjna785345.</title>
        <authorList>
            <person name="Rujirawat T."/>
            <person name="Krajaejun T."/>
        </authorList>
    </citation>
    <scope>NUCLEOTIDE SEQUENCE</scope>
    <source>
        <strain evidence="12">Pi057C3</strain>
    </source>
</reference>
<evidence type="ECO:0000256" key="3">
    <source>
        <dbReference type="ARBA" id="ARBA00022989"/>
    </source>
</evidence>
<evidence type="ECO:0000256" key="2">
    <source>
        <dbReference type="ARBA" id="ARBA00022692"/>
    </source>
</evidence>
<evidence type="ECO:0000256" key="9">
    <source>
        <dbReference type="SAM" id="MobiDB-lite"/>
    </source>
</evidence>
<name>A0AAD5Q686_PYTIN</name>
<sequence length="621" mass="69303">MRSGRYGKRKQPVLFYHYEPDLFHFQNPGLFSRVFLPRSVPERVALATGLFGENGYGKATNNPVDVDFPTTQLTKYAASLLQNHFPIGSLVGKFALKDIHVNDLLRRYLTASKDASVVDPTFQAACGWLRNNYAVWSAWLDRMPICDINTHVHFHVSGCEPGDDVVEHKIHFEWNSPHPENDSLPHNCDGGLSELPPPLRTSRSCKWILEDPSKWKPWILKKPTCDESFYKYNITACDSDAKRTVKYWWLLADPLDASTSIECEGGVTLPADVKIDCEYMPHSSPVFFIVAVIAGIVVAALVLAIVFVLYYRNMPIIKRSQYEFLVLVIIGGIMMCLAAVFYAGEPTDLLCGARPFFTCFGFTTIFGSLFVKSLRVYRVFMRTAFKKATVSSALMIKIFLLLVVVDVLIIGAWFVADFPKPTITIKEAKEFRGQVDVKTCNSASFIFTALLMFWKAIVLFMGLYASFLIRNVSSDFQESIWMFASSMMVLIGCLVVLPLAYLVEMAAAVFYVFLAGCILLCTALVMMFMLLPKMTRLHAVASSSSSTSNPSTATSTAISVKGADSKRDSVSPTGLRFKSSGSSRYVANSSASMSTTHTQHREMSVSTEQHHDTDMKSTNED</sequence>
<feature type="compositionally biased region" description="Low complexity" evidence="9">
    <location>
        <begin position="543"/>
        <end position="559"/>
    </location>
</feature>
<dbReference type="EMBL" id="JAKCXM010000180">
    <property type="protein sequence ID" value="KAJ0399519.1"/>
    <property type="molecule type" value="Genomic_DNA"/>
</dbReference>
<feature type="transmembrane region" description="Helical" evidence="10">
    <location>
        <begin position="508"/>
        <end position="531"/>
    </location>
</feature>
<feature type="domain" description="G-protein coupled receptors family 3 profile" evidence="11">
    <location>
        <begin position="286"/>
        <end position="534"/>
    </location>
</feature>
<feature type="compositionally biased region" description="Polar residues" evidence="9">
    <location>
        <begin position="579"/>
        <end position="597"/>
    </location>
</feature>
<dbReference type="PANTHER" id="PTHR10519">
    <property type="entry name" value="GABA-B RECEPTOR"/>
    <property type="match status" value="1"/>
</dbReference>
<evidence type="ECO:0000256" key="8">
    <source>
        <dbReference type="ARBA" id="ARBA00023224"/>
    </source>
</evidence>
<dbReference type="Pfam" id="PF00003">
    <property type="entry name" value="7tm_3"/>
    <property type="match status" value="1"/>
</dbReference>
<feature type="transmembrane region" description="Helical" evidence="10">
    <location>
        <begin position="286"/>
        <end position="310"/>
    </location>
</feature>
<feature type="compositionally biased region" description="Basic and acidic residues" evidence="9">
    <location>
        <begin position="599"/>
        <end position="621"/>
    </location>
</feature>
<feature type="region of interest" description="Disordered" evidence="9">
    <location>
        <begin position="543"/>
        <end position="621"/>
    </location>
</feature>
<keyword evidence="5 10" id="KW-0472">Membrane</keyword>
<evidence type="ECO:0000256" key="7">
    <source>
        <dbReference type="ARBA" id="ARBA00023180"/>
    </source>
</evidence>
<dbReference type="InterPro" id="IPR017978">
    <property type="entry name" value="GPCR_3_C"/>
</dbReference>
<feature type="transmembrane region" description="Helical" evidence="10">
    <location>
        <begin position="355"/>
        <end position="374"/>
    </location>
</feature>
<dbReference type="PANTHER" id="PTHR10519:SF20">
    <property type="entry name" value="G-PROTEIN COUPLED RECEPTOR 156-RELATED"/>
    <property type="match status" value="1"/>
</dbReference>
<comment type="subcellular location">
    <subcellularLocation>
        <location evidence="1">Membrane</location>
        <topology evidence="1">Multi-pass membrane protein</topology>
    </subcellularLocation>
</comment>
<evidence type="ECO:0000256" key="1">
    <source>
        <dbReference type="ARBA" id="ARBA00004141"/>
    </source>
</evidence>
<dbReference type="GO" id="GO:0004965">
    <property type="term" value="F:G protein-coupled GABA receptor activity"/>
    <property type="evidence" value="ECO:0007669"/>
    <property type="project" value="InterPro"/>
</dbReference>
<accession>A0AAD5Q686</accession>
<proteinExistence type="predicted"/>
<gene>
    <name evidence="12" type="ORF">P43SY_002184</name>
</gene>
<keyword evidence="7" id="KW-0325">Glycoprotein</keyword>
<evidence type="ECO:0000256" key="10">
    <source>
        <dbReference type="SAM" id="Phobius"/>
    </source>
</evidence>
<evidence type="ECO:0000259" key="11">
    <source>
        <dbReference type="PROSITE" id="PS50259"/>
    </source>
</evidence>
<comment type="caution">
    <text evidence="12">The sequence shown here is derived from an EMBL/GenBank/DDBJ whole genome shotgun (WGS) entry which is preliminary data.</text>
</comment>
<organism evidence="12 13">
    <name type="scientific">Pythium insidiosum</name>
    <name type="common">Pythiosis disease agent</name>
    <dbReference type="NCBI Taxonomy" id="114742"/>
    <lineage>
        <taxon>Eukaryota</taxon>
        <taxon>Sar</taxon>
        <taxon>Stramenopiles</taxon>
        <taxon>Oomycota</taxon>
        <taxon>Peronosporomycetes</taxon>
        <taxon>Pythiales</taxon>
        <taxon>Pythiaceae</taxon>
        <taxon>Pythium</taxon>
    </lineage>
</organism>
<keyword evidence="6" id="KW-0675">Receptor</keyword>
<feature type="transmembrane region" description="Helical" evidence="10">
    <location>
        <begin position="445"/>
        <end position="468"/>
    </location>
</feature>
<dbReference type="PROSITE" id="PS50259">
    <property type="entry name" value="G_PROTEIN_RECEP_F3_4"/>
    <property type="match status" value="1"/>
</dbReference>